<protein>
    <submittedName>
        <fullName evidence="1">AAA domain protein</fullName>
    </submittedName>
</protein>
<dbReference type="Pfam" id="PF13671">
    <property type="entry name" value="AAA_33"/>
    <property type="match status" value="1"/>
</dbReference>
<evidence type="ECO:0000313" key="1">
    <source>
        <dbReference type="EMBL" id="DAF85444.1"/>
    </source>
</evidence>
<dbReference type="Gene3D" id="3.40.50.300">
    <property type="entry name" value="P-loop containing nucleotide triphosphate hydrolases"/>
    <property type="match status" value="1"/>
</dbReference>
<dbReference type="SUPFAM" id="SSF109604">
    <property type="entry name" value="HD-domain/PDEase-like"/>
    <property type="match status" value="1"/>
</dbReference>
<proteinExistence type="predicted"/>
<dbReference type="InterPro" id="IPR027417">
    <property type="entry name" value="P-loop_NTPase"/>
</dbReference>
<name>A0A8S5TTA4_9CAUD</name>
<reference evidence="1" key="1">
    <citation type="journal article" date="2021" name="Proc. Natl. Acad. Sci. U.S.A.">
        <title>A Catalog of Tens of Thousands of Viruses from Human Metagenomes Reveals Hidden Associations with Chronic Diseases.</title>
        <authorList>
            <person name="Tisza M.J."/>
            <person name="Buck C.B."/>
        </authorList>
    </citation>
    <scope>NUCLEOTIDE SEQUENCE</scope>
    <source>
        <strain evidence="1">Ct5jB2</strain>
    </source>
</reference>
<sequence>MSRPKLYVMCGLSGSGKSTIAKQITNDNPDTVIISTDMIREQLTGEIGDQSQNDEVFELFHTLIRKRLENKYNVIADATNITMKSRRAILNKVNGLDIEKICYIMPKPFEWCQQDNKNRPHPVPDEVLEKQIRRFEIPFIEEGWSKIIIHDEFKNHVRNLVNEIAYMGDFDQKNPHHTMDLYKHCLNTKKLMKEKGYENPWLGGAMMHDLGKLSTQTFDDLGIAHYFDHHAYGSYFVLSRIPQNLEVLDVCFLINYHMLPFSWESEKTKQRWRKRFGEYKYKILMDFHECDIQRG</sequence>
<dbReference type="PANTHER" id="PTHR12435">
    <property type="match status" value="1"/>
</dbReference>
<dbReference type="SUPFAM" id="SSF52540">
    <property type="entry name" value="P-loop containing nucleoside triphosphate hydrolases"/>
    <property type="match status" value="1"/>
</dbReference>
<organism evidence="1">
    <name type="scientific">Siphoviridae sp. ct5jB2</name>
    <dbReference type="NCBI Taxonomy" id="2825337"/>
    <lineage>
        <taxon>Viruses</taxon>
        <taxon>Duplodnaviria</taxon>
        <taxon>Heunggongvirae</taxon>
        <taxon>Uroviricota</taxon>
        <taxon>Caudoviricetes</taxon>
    </lineage>
</organism>
<dbReference type="Gene3D" id="1.10.3210.10">
    <property type="entry name" value="Hypothetical protein af1432"/>
    <property type="match status" value="1"/>
</dbReference>
<dbReference type="EMBL" id="BK015927">
    <property type="protein sequence ID" value="DAF85444.1"/>
    <property type="molecule type" value="Genomic_DNA"/>
</dbReference>
<accession>A0A8S5TTA4</accession>